<evidence type="ECO:0000256" key="1">
    <source>
        <dbReference type="SAM" id="MobiDB-lite"/>
    </source>
</evidence>
<dbReference type="PATRIC" id="fig|443610.3.peg.4065"/>
<dbReference type="RefSeq" id="WP_046107976.1">
    <property type="nucleotide sequence ID" value="NZ_JZEX01000081.1"/>
</dbReference>
<name>A0A0F5FU34_9HYPH</name>
<feature type="compositionally biased region" description="Basic and acidic residues" evidence="1">
    <location>
        <begin position="136"/>
        <end position="146"/>
    </location>
</feature>
<proteinExistence type="predicted"/>
<dbReference type="AlphaFoldDB" id="A0A0F5FU34"/>
<dbReference type="Proteomes" id="UP000033632">
    <property type="component" value="Unassembled WGS sequence"/>
</dbReference>
<feature type="region of interest" description="Disordered" evidence="1">
    <location>
        <begin position="36"/>
        <end position="109"/>
    </location>
</feature>
<gene>
    <name evidence="2" type="ORF">VE25_07490</name>
</gene>
<sequence length="146" mass="15756">MDNDLTKMGAANCPRPDRRSIEAEIERLIGLLDKFDGDPDLEEAGDLEPSLGWPALGPQQFGRAPQSLDDDREEDNADCEPSLATPEAKSPPGMLRMSGDPESWLGGHLSGFHVRTNQLSQLGWAAGGDTDAEYDPTDHGEPDDGI</sequence>
<reference evidence="2 3" key="1">
    <citation type="submission" date="2015-03" db="EMBL/GenBank/DDBJ databases">
        <authorList>
            <person name="Hassan Y.I."/>
            <person name="Lepp D."/>
            <person name="Li X.-Z."/>
            <person name="Zhou T."/>
        </authorList>
    </citation>
    <scope>NUCLEOTIDE SEQUENCE [LARGE SCALE GENOMIC DNA]</scope>
    <source>
        <strain evidence="2 3">BD-c194</strain>
    </source>
</reference>
<feature type="region of interest" description="Disordered" evidence="1">
    <location>
        <begin position="123"/>
        <end position="146"/>
    </location>
</feature>
<dbReference type="EMBL" id="JZEX01000081">
    <property type="protein sequence ID" value="KKB12386.1"/>
    <property type="molecule type" value="Genomic_DNA"/>
</dbReference>
<evidence type="ECO:0000313" key="2">
    <source>
        <dbReference type="EMBL" id="KKB12386.1"/>
    </source>
</evidence>
<keyword evidence="3" id="KW-1185">Reference proteome</keyword>
<accession>A0A0F5FU34</accession>
<feature type="compositionally biased region" description="Acidic residues" evidence="1">
    <location>
        <begin position="68"/>
        <end position="78"/>
    </location>
</feature>
<organism evidence="2 3">
    <name type="scientific">Devosia geojensis</name>
    <dbReference type="NCBI Taxonomy" id="443610"/>
    <lineage>
        <taxon>Bacteria</taxon>
        <taxon>Pseudomonadati</taxon>
        <taxon>Pseudomonadota</taxon>
        <taxon>Alphaproteobacteria</taxon>
        <taxon>Hyphomicrobiales</taxon>
        <taxon>Devosiaceae</taxon>
        <taxon>Devosia</taxon>
    </lineage>
</organism>
<dbReference type="STRING" id="443610.VE25_07490"/>
<protein>
    <submittedName>
        <fullName evidence="2">Uncharacterized protein</fullName>
    </submittedName>
</protein>
<evidence type="ECO:0000313" key="3">
    <source>
        <dbReference type="Proteomes" id="UP000033632"/>
    </source>
</evidence>
<comment type="caution">
    <text evidence="2">The sequence shown here is derived from an EMBL/GenBank/DDBJ whole genome shotgun (WGS) entry which is preliminary data.</text>
</comment>
<dbReference type="OrthoDB" id="7961147at2"/>